<evidence type="ECO:0000256" key="8">
    <source>
        <dbReference type="ARBA" id="ARBA00023136"/>
    </source>
</evidence>
<keyword evidence="3" id="KW-1003">Cell membrane</keyword>
<dbReference type="Proteomes" id="UP001304534">
    <property type="component" value="Chromosome"/>
</dbReference>
<dbReference type="Pfam" id="PF12019">
    <property type="entry name" value="GspH"/>
    <property type="match status" value="1"/>
</dbReference>
<evidence type="ECO:0000256" key="4">
    <source>
        <dbReference type="ARBA" id="ARBA00022481"/>
    </source>
</evidence>
<dbReference type="RefSeq" id="WP_316686601.1">
    <property type="nucleotide sequence ID" value="NZ_CP103837.1"/>
</dbReference>
<evidence type="ECO:0000313" key="13">
    <source>
        <dbReference type="EMBL" id="WOB24966.1"/>
    </source>
</evidence>
<protein>
    <recommendedName>
        <fullName evidence="2">Type II secretion system protein H</fullName>
    </recommendedName>
    <alternativeName>
        <fullName evidence="10">General secretion pathway protein H</fullName>
    </alternativeName>
</protein>
<keyword evidence="8 11" id="KW-0472">Membrane</keyword>
<sequence length="178" mass="18915">MRQLCSQAGFNLIESMLVLAVLAVATSIALPSLNELRQRHQARAATAELSAHLALARSASIALGSSVAVCPSTASNSCMASHDWTRGWLVYTDPDGNRKPDRASDIIAALTTRASSTISIRTTIGRTQVRYDSLGTAQGTNATFNICRGSYLDTQVIVSMAGRARAQRHTPVLPCPSS</sequence>
<feature type="transmembrane region" description="Helical" evidence="11">
    <location>
        <begin position="12"/>
        <end position="33"/>
    </location>
</feature>
<dbReference type="InterPro" id="IPR045584">
    <property type="entry name" value="Pilin-like"/>
</dbReference>
<evidence type="ECO:0000256" key="6">
    <source>
        <dbReference type="ARBA" id="ARBA00022692"/>
    </source>
</evidence>
<dbReference type="NCBIfam" id="TIGR02532">
    <property type="entry name" value="IV_pilin_GFxxxE"/>
    <property type="match status" value="1"/>
</dbReference>
<evidence type="ECO:0000259" key="12">
    <source>
        <dbReference type="Pfam" id="PF12019"/>
    </source>
</evidence>
<organism evidence="13 14">
    <name type="scientific">Xanthomonas dyei</name>
    <dbReference type="NCBI Taxonomy" id="743699"/>
    <lineage>
        <taxon>Bacteria</taxon>
        <taxon>Pseudomonadati</taxon>
        <taxon>Pseudomonadota</taxon>
        <taxon>Gammaproteobacteria</taxon>
        <taxon>Lysobacterales</taxon>
        <taxon>Lysobacteraceae</taxon>
        <taxon>Xanthomonas</taxon>
    </lineage>
</organism>
<evidence type="ECO:0000256" key="5">
    <source>
        <dbReference type="ARBA" id="ARBA00022519"/>
    </source>
</evidence>
<gene>
    <name evidence="13" type="ORF">NYR99_14410</name>
</gene>
<keyword evidence="14" id="KW-1185">Reference proteome</keyword>
<evidence type="ECO:0000256" key="2">
    <source>
        <dbReference type="ARBA" id="ARBA00021549"/>
    </source>
</evidence>
<dbReference type="InterPro" id="IPR022346">
    <property type="entry name" value="T2SS_GspH"/>
</dbReference>
<keyword evidence="7 11" id="KW-1133">Transmembrane helix</keyword>
<name>A0ABZ0D990_9XANT</name>
<evidence type="ECO:0000256" key="9">
    <source>
        <dbReference type="ARBA" id="ARBA00025772"/>
    </source>
</evidence>
<evidence type="ECO:0000256" key="3">
    <source>
        <dbReference type="ARBA" id="ARBA00022475"/>
    </source>
</evidence>
<dbReference type="InterPro" id="IPR012902">
    <property type="entry name" value="N_methyl_site"/>
</dbReference>
<dbReference type="EMBL" id="CP103840">
    <property type="protein sequence ID" value="WOB24966.1"/>
    <property type="molecule type" value="Genomic_DNA"/>
</dbReference>
<comment type="subcellular location">
    <subcellularLocation>
        <location evidence="1">Cell inner membrane</location>
        <topology evidence="1">Single-pass membrane protein</topology>
    </subcellularLocation>
</comment>
<evidence type="ECO:0000256" key="11">
    <source>
        <dbReference type="SAM" id="Phobius"/>
    </source>
</evidence>
<reference evidence="13 14" key="1">
    <citation type="submission" date="2022-08" db="EMBL/GenBank/DDBJ databases">
        <title>Whole genome sequencing-based tracing of a 2022 introduction and outbreak of Xanthomonas hortorum pv. pelargonii.</title>
        <authorList>
            <person name="Iruegas-Bocardo F."/>
            <person name="Weisberg A.K."/>
            <person name="Riutta E.R."/>
            <person name="Kilday K."/>
            <person name="Bonkowski J.C."/>
            <person name="Creswell T."/>
            <person name="Daughtrey M.L."/>
            <person name="Rane K."/>
            <person name="Grunwald N.J."/>
            <person name="Chang J.H."/>
            <person name="Putnam M.L."/>
        </authorList>
    </citation>
    <scope>NUCLEOTIDE SEQUENCE [LARGE SCALE GENOMIC DNA]</scope>
    <source>
        <strain evidence="13 14">22-325</strain>
    </source>
</reference>
<feature type="domain" description="General secretion pathway GspH" evidence="12">
    <location>
        <begin position="45"/>
        <end position="162"/>
    </location>
</feature>
<evidence type="ECO:0000256" key="1">
    <source>
        <dbReference type="ARBA" id="ARBA00004377"/>
    </source>
</evidence>
<evidence type="ECO:0000256" key="7">
    <source>
        <dbReference type="ARBA" id="ARBA00022989"/>
    </source>
</evidence>
<dbReference type="GeneID" id="95585090"/>
<proteinExistence type="inferred from homology"/>
<dbReference type="Gene3D" id="3.55.40.10">
    <property type="entry name" value="minor pseudopilin epsh domain"/>
    <property type="match status" value="1"/>
</dbReference>
<dbReference type="SUPFAM" id="SSF54523">
    <property type="entry name" value="Pili subunits"/>
    <property type="match status" value="1"/>
</dbReference>
<evidence type="ECO:0000313" key="14">
    <source>
        <dbReference type="Proteomes" id="UP001304534"/>
    </source>
</evidence>
<accession>A0ABZ0D990</accession>
<keyword evidence="6 11" id="KW-0812">Transmembrane</keyword>
<evidence type="ECO:0000256" key="10">
    <source>
        <dbReference type="ARBA" id="ARBA00030775"/>
    </source>
</evidence>
<comment type="similarity">
    <text evidence="9">Belongs to the GSP H family.</text>
</comment>
<keyword evidence="4" id="KW-0488">Methylation</keyword>
<keyword evidence="5" id="KW-0997">Cell inner membrane</keyword>